<keyword evidence="13" id="KW-1185">Reference proteome</keyword>
<dbReference type="GO" id="GO:0016036">
    <property type="term" value="P:cellular response to phosphate starvation"/>
    <property type="evidence" value="ECO:0007669"/>
    <property type="project" value="TreeGrafter"/>
</dbReference>
<dbReference type="InterPro" id="IPR004358">
    <property type="entry name" value="Sig_transdc_His_kin-like_C"/>
</dbReference>
<dbReference type="EMBL" id="FULE01000042">
    <property type="protein sequence ID" value="SJN58674.1"/>
    <property type="molecule type" value="Genomic_DNA"/>
</dbReference>
<dbReference type="PANTHER" id="PTHR45453:SF2">
    <property type="entry name" value="HISTIDINE KINASE"/>
    <property type="match status" value="1"/>
</dbReference>
<dbReference type="InterPro" id="IPR005467">
    <property type="entry name" value="His_kinase_dom"/>
</dbReference>
<evidence type="ECO:0000313" key="13">
    <source>
        <dbReference type="Proteomes" id="UP000188276"/>
    </source>
</evidence>
<feature type="transmembrane region" description="Helical" evidence="10">
    <location>
        <begin position="49"/>
        <end position="70"/>
    </location>
</feature>
<keyword evidence="8 10" id="KW-1133">Transmembrane helix</keyword>
<keyword evidence="7 12" id="KW-0418">Kinase</keyword>
<evidence type="ECO:0000256" key="7">
    <source>
        <dbReference type="ARBA" id="ARBA00022777"/>
    </source>
</evidence>
<evidence type="ECO:0000256" key="3">
    <source>
        <dbReference type="ARBA" id="ARBA00012438"/>
    </source>
</evidence>
<dbReference type="PROSITE" id="PS50109">
    <property type="entry name" value="HIS_KIN"/>
    <property type="match status" value="1"/>
</dbReference>
<name>A0A1R4LQX6_VIBR1</name>
<feature type="transmembrane region" description="Helical" evidence="10">
    <location>
        <begin position="227"/>
        <end position="248"/>
    </location>
</feature>
<dbReference type="OrthoDB" id="8573961at2"/>
<dbReference type="PRINTS" id="PR00344">
    <property type="entry name" value="BCTRLSENSOR"/>
</dbReference>
<keyword evidence="6 10" id="KW-0812">Transmembrane</keyword>
<evidence type="ECO:0000256" key="10">
    <source>
        <dbReference type="SAM" id="Phobius"/>
    </source>
</evidence>
<dbReference type="InterPro" id="IPR003594">
    <property type="entry name" value="HATPase_dom"/>
</dbReference>
<feature type="transmembrane region" description="Helical" evidence="10">
    <location>
        <begin position="90"/>
        <end position="110"/>
    </location>
</feature>
<reference evidence="13" key="1">
    <citation type="submission" date="2017-02" db="EMBL/GenBank/DDBJ databases">
        <authorList>
            <person name="Rodrigo-Torres L."/>
            <person name="Arahal R.D."/>
            <person name="Lucena T."/>
        </authorList>
    </citation>
    <scope>NUCLEOTIDE SEQUENCE [LARGE SCALE GENOMIC DNA]</scope>
    <source>
        <strain evidence="13">CECT 7878</strain>
    </source>
</reference>
<gene>
    <name evidence="12" type="primary">luxN_1</name>
    <name evidence="12" type="ORF">VR7878_02975</name>
</gene>
<feature type="transmembrane region" description="Helical" evidence="10">
    <location>
        <begin position="196"/>
        <end position="221"/>
    </location>
</feature>
<feature type="transmembrane region" description="Helical" evidence="10">
    <location>
        <begin position="255"/>
        <end position="277"/>
    </location>
</feature>
<comment type="catalytic activity">
    <reaction evidence="1">
        <text>ATP + protein L-histidine = ADP + protein N-phospho-L-histidine.</text>
        <dbReference type="EC" id="2.7.13.3"/>
    </reaction>
</comment>
<feature type="transmembrane region" description="Helical" evidence="10">
    <location>
        <begin position="122"/>
        <end position="148"/>
    </location>
</feature>
<evidence type="ECO:0000256" key="9">
    <source>
        <dbReference type="ARBA" id="ARBA00023136"/>
    </source>
</evidence>
<evidence type="ECO:0000256" key="8">
    <source>
        <dbReference type="ARBA" id="ARBA00022989"/>
    </source>
</evidence>
<dbReference type="EC" id="2.7.13.3" evidence="3"/>
<dbReference type="SMART" id="SM00387">
    <property type="entry name" value="HATPase_c"/>
    <property type="match status" value="1"/>
</dbReference>
<protein>
    <recommendedName>
        <fullName evidence="3">histidine kinase</fullName>
        <ecNumber evidence="3">2.7.13.3</ecNumber>
    </recommendedName>
</protein>
<keyword evidence="4" id="KW-1003">Cell membrane</keyword>
<evidence type="ECO:0000256" key="1">
    <source>
        <dbReference type="ARBA" id="ARBA00000085"/>
    </source>
</evidence>
<dbReference type="SUPFAM" id="SSF55874">
    <property type="entry name" value="ATPase domain of HSP90 chaperone/DNA topoisomerase II/histidine kinase"/>
    <property type="match status" value="1"/>
</dbReference>
<dbReference type="GO" id="GO:0005886">
    <property type="term" value="C:plasma membrane"/>
    <property type="evidence" value="ECO:0007669"/>
    <property type="project" value="UniProtKB-SubCell"/>
</dbReference>
<accession>A0A1R4LQX6</accession>
<comment type="subcellular location">
    <subcellularLocation>
        <location evidence="2">Cell membrane</location>
        <topology evidence="2">Multi-pass membrane protein</topology>
    </subcellularLocation>
</comment>
<dbReference type="STRING" id="1123498.VR7878_02975"/>
<dbReference type="GO" id="GO:0000155">
    <property type="term" value="F:phosphorelay sensor kinase activity"/>
    <property type="evidence" value="ECO:0007669"/>
    <property type="project" value="TreeGrafter"/>
</dbReference>
<dbReference type="RefSeq" id="WP_139344111.1">
    <property type="nucleotide sequence ID" value="NZ_FULE01000042.1"/>
</dbReference>
<keyword evidence="9 10" id="KW-0472">Membrane</keyword>
<evidence type="ECO:0000259" key="11">
    <source>
        <dbReference type="PROSITE" id="PS50109"/>
    </source>
</evidence>
<keyword evidence="5 12" id="KW-0808">Transferase</keyword>
<dbReference type="InterPro" id="IPR036890">
    <property type="entry name" value="HATPase_C_sf"/>
</dbReference>
<evidence type="ECO:0000256" key="5">
    <source>
        <dbReference type="ARBA" id="ARBA00022679"/>
    </source>
</evidence>
<dbReference type="InterPro" id="IPR050351">
    <property type="entry name" value="BphY/WalK/GraS-like"/>
</dbReference>
<evidence type="ECO:0000256" key="2">
    <source>
        <dbReference type="ARBA" id="ARBA00004651"/>
    </source>
</evidence>
<dbReference type="Proteomes" id="UP000188276">
    <property type="component" value="Unassembled WGS sequence"/>
</dbReference>
<proteinExistence type="predicted"/>
<feature type="transmembrane region" description="Helical" evidence="10">
    <location>
        <begin position="14"/>
        <end position="37"/>
    </location>
</feature>
<evidence type="ECO:0000256" key="4">
    <source>
        <dbReference type="ARBA" id="ARBA00022475"/>
    </source>
</evidence>
<dbReference type="GO" id="GO:0004721">
    <property type="term" value="F:phosphoprotein phosphatase activity"/>
    <property type="evidence" value="ECO:0007669"/>
    <property type="project" value="TreeGrafter"/>
</dbReference>
<dbReference type="PANTHER" id="PTHR45453">
    <property type="entry name" value="PHOSPHATE REGULON SENSOR PROTEIN PHOR"/>
    <property type="match status" value="1"/>
</dbReference>
<feature type="domain" description="Histidine kinase" evidence="11">
    <location>
        <begin position="470"/>
        <end position="684"/>
    </location>
</feature>
<evidence type="ECO:0000256" key="6">
    <source>
        <dbReference type="ARBA" id="ARBA00022692"/>
    </source>
</evidence>
<sequence length="697" mass="80176">MITQLLNYIAYPKALLLLFASIGGACWLSYFIIYLSTKKPKTSGSIKNLYYSYSTCVFFIILWIASNAYFHTDLLVIFGESSAIYMAKMANIFSYMSLTFAFIYSCYLTSAIQENKFKLWEIITIAIMTIYAFYVNFISGYTITGVIIKGPSDFTITFGQATPFFFLSLFIYTFLTLFKLTKSIKTNHVKIKQLKSIYTVLGMIIYLVSTATLHLIITFIYDDFSLTWIPPFLAIICLSVVGYASINYRFYSWKYLIYSAIKTATTLLFYIVPITILSVKLNMPLSFILIILWCFIHTYHWKKIAKLSTKIASLLVYKEPSTPIEQIYTTSKNVHNSLQDLIDTVSQSLKLDGKLSIISLDNELTSIYKEYSHGQNSALILDEIEYQLDNKEHDYLKKIHFKMIENNSAAILPIFDNNNSIAQLLLLPRKLNGLLYSNEEIYAIQCILKEISFFLHCENKIKQSQKAAISIAYEMKTPLKNVQSYISKIESQINNTEKTTSLLSNIIDIRKAIKNGHQIINTSLNDVDCISESNNDEYIDISTLVKESVNDHAYDNQKSIDRIFIDIKDNFTIHANKTKITFVIFNLLKNAIYYFDSHPKSIIEIKTKSEKSCNKLYFRDYGPGIEEKIIDSIFSDFFTYKKHNGTGLGLSYCKRVMKSIKGDIHCESIYGEYTEFVLVFPNVGHSRSITNHMKRIE</sequence>
<organism evidence="12 13">
    <name type="scientific">Vibrio ruber (strain DSM 16370 / JCM 11486 / BCRC 17186 / CECT 7878 / LMG 23124 / VR1)</name>
    <dbReference type="NCBI Taxonomy" id="1123498"/>
    <lineage>
        <taxon>Bacteria</taxon>
        <taxon>Pseudomonadati</taxon>
        <taxon>Pseudomonadota</taxon>
        <taxon>Gammaproteobacteria</taxon>
        <taxon>Vibrionales</taxon>
        <taxon>Vibrionaceae</taxon>
        <taxon>Vibrio</taxon>
    </lineage>
</organism>
<evidence type="ECO:0000313" key="12">
    <source>
        <dbReference type="EMBL" id="SJN58674.1"/>
    </source>
</evidence>
<feature type="transmembrane region" description="Helical" evidence="10">
    <location>
        <begin position="154"/>
        <end position="175"/>
    </location>
</feature>
<dbReference type="Gene3D" id="3.30.565.10">
    <property type="entry name" value="Histidine kinase-like ATPase, C-terminal domain"/>
    <property type="match status" value="1"/>
</dbReference>
<feature type="transmembrane region" description="Helical" evidence="10">
    <location>
        <begin position="283"/>
        <end position="301"/>
    </location>
</feature>
<dbReference type="AlphaFoldDB" id="A0A1R4LQX6"/>
<dbReference type="Pfam" id="PF02518">
    <property type="entry name" value="HATPase_c"/>
    <property type="match status" value="1"/>
</dbReference>